<accession>A0A8T2ETM7</accession>
<dbReference type="AlphaFoldDB" id="A0A8T2ETM7"/>
<evidence type="ECO:0000313" key="3">
    <source>
        <dbReference type="Proteomes" id="UP000694240"/>
    </source>
</evidence>
<evidence type="ECO:0000313" key="2">
    <source>
        <dbReference type="EMBL" id="KAG7627258.1"/>
    </source>
</evidence>
<reference evidence="2 3" key="1">
    <citation type="submission" date="2020-12" db="EMBL/GenBank/DDBJ databases">
        <title>Concerted genomic and epigenomic changes stabilize Arabidopsis allopolyploids.</title>
        <authorList>
            <person name="Chen Z."/>
        </authorList>
    </citation>
    <scope>NUCLEOTIDE SEQUENCE [LARGE SCALE GENOMIC DNA]</scope>
    <source>
        <strain evidence="2">Allo738</strain>
        <tissue evidence="2">Leaf</tissue>
    </source>
</reference>
<protein>
    <submittedName>
        <fullName evidence="2">Uncharacterized protein</fullName>
    </submittedName>
</protein>
<sequence length="138" mass="15769">MVGYIKQIKHKITSRVARKVERALNIGDKSIRTRRQELRNISQAKSWCVKDTLAKNSGSLTIVTIKRIRDFEKCSLVSMVSGVNHLEKTERLEAILDKEDGRAEIPSKVKQLLRQRPLRPNMSSAQKEATSCILDNLR</sequence>
<organism evidence="2 3">
    <name type="scientific">Arabidopsis thaliana x Arabidopsis arenosa</name>
    <dbReference type="NCBI Taxonomy" id="1240361"/>
    <lineage>
        <taxon>Eukaryota</taxon>
        <taxon>Viridiplantae</taxon>
        <taxon>Streptophyta</taxon>
        <taxon>Embryophyta</taxon>
        <taxon>Tracheophyta</taxon>
        <taxon>Spermatophyta</taxon>
        <taxon>Magnoliopsida</taxon>
        <taxon>eudicotyledons</taxon>
        <taxon>Gunneridae</taxon>
        <taxon>Pentapetalae</taxon>
        <taxon>rosids</taxon>
        <taxon>malvids</taxon>
        <taxon>Brassicales</taxon>
        <taxon>Brassicaceae</taxon>
        <taxon>Camelineae</taxon>
        <taxon>Arabidopsis</taxon>
    </lineage>
</organism>
<proteinExistence type="predicted"/>
<evidence type="ECO:0000256" key="1">
    <source>
        <dbReference type="SAM" id="MobiDB-lite"/>
    </source>
</evidence>
<dbReference type="Proteomes" id="UP000694240">
    <property type="component" value="Chromosome 3"/>
</dbReference>
<comment type="caution">
    <text evidence="2">The sequence shown here is derived from an EMBL/GenBank/DDBJ whole genome shotgun (WGS) entry which is preliminary data.</text>
</comment>
<dbReference type="EMBL" id="JAEFBK010000003">
    <property type="protein sequence ID" value="KAG7627258.1"/>
    <property type="molecule type" value="Genomic_DNA"/>
</dbReference>
<feature type="region of interest" description="Disordered" evidence="1">
    <location>
        <begin position="117"/>
        <end position="138"/>
    </location>
</feature>
<name>A0A8T2ETM7_9BRAS</name>
<gene>
    <name evidence="2" type="ORF">ISN45_At03g035830</name>
</gene>
<keyword evidence="3" id="KW-1185">Reference proteome</keyword>